<dbReference type="OrthoDB" id="1082405at2"/>
<evidence type="ECO:0000313" key="3">
    <source>
        <dbReference type="Proteomes" id="UP000000517"/>
    </source>
</evidence>
<gene>
    <name evidence="1" type="ordered locus">Fisuc_2701</name>
    <name evidence="2" type="ordered locus">FSU_3269</name>
</gene>
<accession>C9RN32</accession>
<evidence type="ECO:0000313" key="4">
    <source>
        <dbReference type="Proteomes" id="UP000001497"/>
    </source>
</evidence>
<dbReference type="STRING" id="59374.FSU_3269"/>
<name>C9RN32_FIBSS</name>
<proteinExistence type="predicted"/>
<evidence type="ECO:0000313" key="1">
    <source>
        <dbReference type="EMBL" id="ACX76284.1"/>
    </source>
</evidence>
<reference evidence="3" key="2">
    <citation type="submission" date="2010-08" db="EMBL/GenBank/DDBJ databases">
        <title>Complete sequence of Fibrobacter succinogenes subsp. succinogenes S85.</title>
        <authorList>
            <person name="Durkin A.S."/>
            <person name="Nelson K.E."/>
            <person name="Morrison M."/>
            <person name="Forsberg C.W."/>
            <person name="Wilson D.B."/>
            <person name="Russell J.B."/>
            <person name="Cann I.K.O."/>
            <person name="Mackie R.I."/>
            <person name="White B.A."/>
        </authorList>
    </citation>
    <scope>NUCLEOTIDE SEQUENCE [LARGE SCALE GENOMIC DNA]</scope>
    <source>
        <strain evidence="3">ATCC 19169 / S85</strain>
    </source>
</reference>
<keyword evidence="4" id="KW-1185">Reference proteome</keyword>
<dbReference type="HOGENOM" id="CLU_1882679_0_0_0"/>
<evidence type="ECO:0000313" key="2">
    <source>
        <dbReference type="EMBL" id="ADL26247.1"/>
    </source>
</evidence>
<dbReference type="AlphaFoldDB" id="C9RN32"/>
<dbReference type="Proteomes" id="UP000000517">
    <property type="component" value="Chromosome"/>
</dbReference>
<dbReference type="Proteomes" id="UP000001497">
    <property type="component" value="Chromosome"/>
</dbReference>
<sequence length="135" mass="15562">MDLPKKLIGELYSERGSVVHSEMNSVIKTDHGKYLLVVKKTESLIVCCSINTNRVYFKPEESQPKILKRENDFLDHDSYVDCAQVFSIEMQKFYDNIKTGVFVPIGFLNNLAMAAVLRAGQTCRVLKKFEQEYFK</sequence>
<reference evidence="1 4" key="1">
    <citation type="submission" date="2009-10" db="EMBL/GenBank/DDBJ databases">
        <title>Complete sequence of Fibrobacter succinogenes subsp. succinogenes S85.</title>
        <authorList>
            <consortium name="US DOE Joint Genome Institute"/>
            <person name="Lucas S."/>
            <person name="Copeland A."/>
            <person name="Lapidus A."/>
            <person name="Glavina del Rio T."/>
            <person name="Tice H."/>
            <person name="Bruce D."/>
            <person name="Goodwin L."/>
            <person name="Pitluck S."/>
            <person name="Chertkov O."/>
            <person name="Detter J.C."/>
            <person name="Han C."/>
            <person name="Tapia R."/>
            <person name="Larimer F."/>
            <person name="Land M."/>
            <person name="Hauser L."/>
            <person name="Kyrpides N."/>
            <person name="Mikhailova N."/>
            <person name="Weimer P.J."/>
            <person name="Stevenson D.M."/>
            <person name="Boyum J."/>
            <person name="Brumm P.I."/>
            <person name="Mead D."/>
        </authorList>
    </citation>
    <scope>NUCLEOTIDE SEQUENCE [LARGE SCALE GENOMIC DNA]</scope>
    <source>
        <strain evidence="4">ATCC 19169 / S85</strain>
        <strain evidence="1">S85</strain>
    </source>
</reference>
<dbReference type="KEGG" id="fsu:Fisuc_2701"/>
<protein>
    <submittedName>
        <fullName evidence="2">Uncharacterized protein</fullName>
    </submittedName>
</protein>
<dbReference type="EMBL" id="CP001792">
    <property type="protein sequence ID" value="ACX76284.1"/>
    <property type="molecule type" value="Genomic_DNA"/>
</dbReference>
<dbReference type="EMBL" id="CP002158">
    <property type="protein sequence ID" value="ADL26247.1"/>
    <property type="molecule type" value="Genomic_DNA"/>
</dbReference>
<reference evidence="2" key="3">
    <citation type="submission" date="2010-08" db="EMBL/GenBank/DDBJ databases">
        <authorList>
            <person name="Durkin A.S."/>
            <person name="Nelson K.E."/>
            <person name="Morrison M."/>
            <person name="Forsberg C.W."/>
            <person name="Wilson D.B."/>
            <person name="Russell J.B."/>
            <person name="Cann I.K.O."/>
            <person name="Mackie R.I."/>
            <person name="White B.A."/>
        </authorList>
    </citation>
    <scope>NUCLEOTIDE SEQUENCE</scope>
    <source>
        <strain evidence="2">S85</strain>
    </source>
</reference>
<dbReference type="RefSeq" id="WP_014547296.1">
    <property type="nucleotide sequence ID" value="NC_013410.1"/>
</dbReference>
<organism evidence="2 3">
    <name type="scientific">Fibrobacter succinogenes (strain ATCC 19169 / S85)</name>
    <dbReference type="NCBI Taxonomy" id="59374"/>
    <lineage>
        <taxon>Bacteria</taxon>
        <taxon>Pseudomonadati</taxon>
        <taxon>Fibrobacterota</taxon>
        <taxon>Fibrobacteria</taxon>
        <taxon>Fibrobacterales</taxon>
        <taxon>Fibrobacteraceae</taxon>
        <taxon>Fibrobacter</taxon>
    </lineage>
</organism>
<dbReference type="KEGG" id="fsc:FSU_3269"/>